<keyword evidence="1" id="KW-0489">Methyltransferase</keyword>
<name>A0A561EAJ5_9MICO</name>
<keyword evidence="2" id="KW-1185">Reference proteome</keyword>
<dbReference type="AlphaFoldDB" id="A0A561EAJ5"/>
<accession>A0A561EAJ5</accession>
<dbReference type="EMBL" id="VIVQ01000001">
    <property type="protein sequence ID" value="TWE12626.1"/>
    <property type="molecule type" value="Genomic_DNA"/>
</dbReference>
<sequence>MDTSAFFDHLGTAFAGDPQTSDPLDPRWTRIATDVAGYTGPNELAVLNAAAALLPEHEAYLEVGTFKGRSLVGAVAGNEGKKFYAMENFLEFGMAGQEARAELEDNLRTYAASADIALLEGDCFTLMAQPGAVDAPVGVYFYDGEHTLLSHYLALAAVEPLLADEALVLVDDATWPVVQRAHRIFLRRHPGWSVAATWDAAHADDPRWSNGLHALVFRRTGRRTRMSRVDEGLRIYQTRVQDRLNHAAWAVADRFPGITKRVAAVVMGRSRAIGDDDH</sequence>
<comment type="caution">
    <text evidence="1">The sequence shown here is derived from an EMBL/GenBank/DDBJ whole genome shotgun (WGS) entry which is preliminary data.</text>
</comment>
<evidence type="ECO:0000313" key="1">
    <source>
        <dbReference type="EMBL" id="TWE12626.1"/>
    </source>
</evidence>
<dbReference type="RefSeq" id="WP_145226753.1">
    <property type="nucleotide sequence ID" value="NZ_VIVQ01000001.1"/>
</dbReference>
<dbReference type="GO" id="GO:0008168">
    <property type="term" value="F:methyltransferase activity"/>
    <property type="evidence" value="ECO:0007669"/>
    <property type="project" value="UniProtKB-KW"/>
</dbReference>
<dbReference type="GO" id="GO:0032259">
    <property type="term" value="P:methylation"/>
    <property type="evidence" value="ECO:0007669"/>
    <property type="project" value="UniProtKB-KW"/>
</dbReference>
<dbReference type="Pfam" id="PF13578">
    <property type="entry name" value="Methyltransf_24"/>
    <property type="match status" value="1"/>
</dbReference>
<dbReference type="Proteomes" id="UP000318297">
    <property type="component" value="Unassembled WGS sequence"/>
</dbReference>
<organism evidence="1 2">
    <name type="scientific">Rudaeicoccus suwonensis</name>
    <dbReference type="NCBI Taxonomy" id="657409"/>
    <lineage>
        <taxon>Bacteria</taxon>
        <taxon>Bacillati</taxon>
        <taxon>Actinomycetota</taxon>
        <taxon>Actinomycetes</taxon>
        <taxon>Micrococcales</taxon>
        <taxon>Dermacoccaceae</taxon>
        <taxon>Rudaeicoccus</taxon>
    </lineage>
</organism>
<evidence type="ECO:0000313" key="2">
    <source>
        <dbReference type="Proteomes" id="UP000318297"/>
    </source>
</evidence>
<proteinExistence type="predicted"/>
<dbReference type="Gene3D" id="3.40.50.150">
    <property type="entry name" value="Vaccinia Virus protein VP39"/>
    <property type="match status" value="1"/>
</dbReference>
<gene>
    <name evidence="1" type="ORF">BKA23_1441</name>
</gene>
<dbReference type="OrthoDB" id="146908at2"/>
<dbReference type="SUPFAM" id="SSF53335">
    <property type="entry name" value="S-adenosyl-L-methionine-dependent methyltransferases"/>
    <property type="match status" value="1"/>
</dbReference>
<keyword evidence="1" id="KW-0808">Transferase</keyword>
<reference evidence="1 2" key="1">
    <citation type="submission" date="2019-06" db="EMBL/GenBank/DDBJ databases">
        <title>Sequencing the genomes of 1000 actinobacteria strains.</title>
        <authorList>
            <person name="Klenk H.-P."/>
        </authorList>
    </citation>
    <scope>NUCLEOTIDE SEQUENCE [LARGE SCALE GENOMIC DNA]</scope>
    <source>
        <strain evidence="1 2">DSM 19560</strain>
    </source>
</reference>
<protein>
    <submittedName>
        <fullName evidence="1">Methyltransferase family protein</fullName>
    </submittedName>
</protein>
<dbReference type="InterPro" id="IPR029063">
    <property type="entry name" value="SAM-dependent_MTases_sf"/>
</dbReference>